<evidence type="ECO:0000313" key="1">
    <source>
        <dbReference type="EMBL" id="WAZ55783.1"/>
    </source>
</evidence>
<name>A0ABY7KYS9_CITFR</name>
<organism evidence="1 2">
    <name type="scientific">Citrobacter freundii</name>
    <dbReference type="NCBI Taxonomy" id="546"/>
    <lineage>
        <taxon>Bacteria</taxon>
        <taxon>Pseudomonadati</taxon>
        <taxon>Pseudomonadota</taxon>
        <taxon>Gammaproteobacteria</taxon>
        <taxon>Enterobacterales</taxon>
        <taxon>Enterobacteriaceae</taxon>
        <taxon>Citrobacter</taxon>
        <taxon>Citrobacter freundii complex</taxon>
    </lineage>
</organism>
<dbReference type="Pfam" id="PF07350">
    <property type="entry name" value="Gig2-like"/>
    <property type="match status" value="1"/>
</dbReference>
<evidence type="ECO:0000313" key="2">
    <source>
        <dbReference type="Proteomes" id="UP001164536"/>
    </source>
</evidence>
<dbReference type="RefSeq" id="WP_048998119.1">
    <property type="nucleotide sequence ID" value="NZ_CAJNLX020000001.1"/>
</dbReference>
<accession>A0ABY7KYS9</accession>
<dbReference type="SUPFAM" id="SSF51197">
    <property type="entry name" value="Clavaminate synthase-like"/>
    <property type="match status" value="1"/>
</dbReference>
<dbReference type="InterPro" id="IPR010856">
    <property type="entry name" value="Gig2-like"/>
</dbReference>
<dbReference type="PANTHER" id="PTHR30613">
    <property type="entry name" value="UNCHARACTERIZED PROTEIN YBIU-RELATED"/>
    <property type="match status" value="1"/>
</dbReference>
<dbReference type="Gene3D" id="2.60.120.330">
    <property type="entry name" value="B-lactam Antibiotic, Isopenicillin N Synthase, Chain"/>
    <property type="match status" value="1"/>
</dbReference>
<proteinExistence type="predicted"/>
<protein>
    <submittedName>
        <fullName evidence="1">DUF1479 domain-containing protein</fullName>
    </submittedName>
</protein>
<dbReference type="Proteomes" id="UP001164536">
    <property type="component" value="Chromosome"/>
</dbReference>
<dbReference type="InterPro" id="IPR027443">
    <property type="entry name" value="IPNS-like_sf"/>
</dbReference>
<reference evidence="1" key="1">
    <citation type="submission" date="2022-12" db="EMBL/GenBank/DDBJ databases">
        <title>2953647.</title>
        <authorList>
            <person name="Hergert J."/>
            <person name="Casey R."/>
            <person name="Wagner J."/>
            <person name="Young E.L."/>
            <person name="Oakeson K.F."/>
        </authorList>
    </citation>
    <scope>NUCLEOTIDE SEQUENCE</scope>
    <source>
        <strain evidence="1">2953647</strain>
    </source>
</reference>
<dbReference type="PANTHER" id="PTHR30613:SF1">
    <property type="entry name" value="DUF1479 DOMAIN PROTEIN (AFU_ORTHOLOGUE AFUA_5G09280)"/>
    <property type="match status" value="1"/>
</dbReference>
<gene>
    <name evidence="1" type="ORF">O4000_15890</name>
</gene>
<keyword evidence="2" id="KW-1185">Reference proteome</keyword>
<sequence>MAFTFTSDTLPADHKAAIRQMKQQLRAQLGDVQLIFNQLSDAIATRVAEINALKAQGSPVWPVLSYADIKAGRVSAEQREEIKRRGCAVIKGHFPREQALAWDQSMLDYLDRNHFDDVYKGPGDNFFGTLSASRPEIYPIYWSPAQMQARQSEEMANAQSFLNRLWTFSSEGKQWFNPDVSVIYPDRIRRRPPGTTSKGLGAHTDSGALERWLLPAYQQVFAHVFNGKLADYDPWQAAHRTEVEEYTVDNTTKCSVFRTFQGWTALSDMLPGQGLLHVVPIPEAMAYVLLRPLLDDVPEDELCGVAPGRVLPISAQWHPLLIEALTSIPQLDAGDSVWWHCDVIHSVAPVENQQGWGNVMYIPAAPMCEKNLAYAHKVKAALEKGASPGDFPREDYETNWEGRFTLEDLNIHGKRALGII</sequence>
<dbReference type="EMBL" id="CP114564">
    <property type="protein sequence ID" value="WAZ55783.1"/>
    <property type="molecule type" value="Genomic_DNA"/>
</dbReference>